<dbReference type="RefSeq" id="WP_254091060.1">
    <property type="nucleotide sequence ID" value="NZ_JAHESC010000020.1"/>
</dbReference>
<keyword evidence="4" id="KW-1185">Reference proteome</keyword>
<accession>A0AAP2GE02</accession>
<protein>
    <submittedName>
        <fullName evidence="3">DUF4412 domain-containing protein</fullName>
    </submittedName>
</protein>
<evidence type="ECO:0000256" key="1">
    <source>
        <dbReference type="SAM" id="MobiDB-lite"/>
    </source>
</evidence>
<feature type="region of interest" description="Disordered" evidence="1">
    <location>
        <begin position="144"/>
        <end position="164"/>
    </location>
</feature>
<proteinExistence type="predicted"/>
<name>A0AAP2GE02_9BACT</name>
<feature type="domain" description="DUF4412" evidence="2">
    <location>
        <begin position="120"/>
        <end position="270"/>
    </location>
</feature>
<dbReference type="EMBL" id="JAHESC010000020">
    <property type="protein sequence ID" value="MBT1687832.1"/>
    <property type="molecule type" value="Genomic_DNA"/>
</dbReference>
<reference evidence="3 4" key="1">
    <citation type="submission" date="2021-05" db="EMBL/GenBank/DDBJ databases">
        <title>A Polyphasic approach of four new species of the genus Ohtaekwangia: Ohtaekwangia histidinii sp. nov., Ohtaekwangia cretensis sp. nov., Ohtaekwangia indiensis sp. nov., Ohtaekwangia reichenbachii sp. nov. from diverse environment.</title>
        <authorList>
            <person name="Octaviana S."/>
        </authorList>
    </citation>
    <scope>NUCLEOTIDE SEQUENCE [LARGE SCALE GENOMIC DNA]</scope>
    <source>
        <strain evidence="3 4">PWU37</strain>
    </source>
</reference>
<dbReference type="InterPro" id="IPR025524">
    <property type="entry name" value="DUF4412"/>
</dbReference>
<dbReference type="AlphaFoldDB" id="A0AAP2GE02"/>
<feature type="compositionally biased region" description="Basic and acidic residues" evidence="1">
    <location>
        <begin position="152"/>
        <end position="164"/>
    </location>
</feature>
<evidence type="ECO:0000259" key="2">
    <source>
        <dbReference type="Pfam" id="PF14371"/>
    </source>
</evidence>
<comment type="caution">
    <text evidence="3">The sequence shown here is derived from an EMBL/GenBank/DDBJ whole genome shotgun (WGS) entry which is preliminary data.</text>
</comment>
<dbReference type="Pfam" id="PF14371">
    <property type="entry name" value="DUF4412"/>
    <property type="match status" value="1"/>
</dbReference>
<organism evidence="3 4">
    <name type="scientific">Dawidia soli</name>
    <dbReference type="NCBI Taxonomy" id="2782352"/>
    <lineage>
        <taxon>Bacteria</taxon>
        <taxon>Pseudomonadati</taxon>
        <taxon>Bacteroidota</taxon>
        <taxon>Cytophagia</taxon>
        <taxon>Cytophagales</taxon>
        <taxon>Chryseotaleaceae</taxon>
        <taxon>Dawidia</taxon>
    </lineage>
</organism>
<gene>
    <name evidence="3" type="ORF">KK078_14785</name>
</gene>
<evidence type="ECO:0000313" key="4">
    <source>
        <dbReference type="Proteomes" id="UP001319180"/>
    </source>
</evidence>
<evidence type="ECO:0000313" key="3">
    <source>
        <dbReference type="EMBL" id="MBT1687832.1"/>
    </source>
</evidence>
<dbReference type="Proteomes" id="UP001319180">
    <property type="component" value="Unassembled WGS sequence"/>
</dbReference>
<sequence length="280" mass="31741">MRQLFFAAVLLVLVLPGYAQLFEGTIHWKMEAEITDPATKAKMEEAQKKMNDPATQAQMKELEAKMNDPQFKAMMEANPQMKTQMEAMIKAAKGGSIQSFIPTGFELKTKNGNALTRMEGGIMANMEVLYLKDKNQSYRIDRESKTYSVLPKGDEHQDDKTKTPEVKVTKTAETKRILDYTCTKYVAESTYQGKKSTQIFWTTTDIKDFDMKGMSQQRLGNNPQRLFYEKIDGVPLRIEMTVPEGNMTMEVTSVKRHALPAADFAIPAGYKETPLSMFGR</sequence>